<keyword evidence="3" id="KW-0949">S-adenosyl-L-methionine</keyword>
<evidence type="ECO:0000256" key="5">
    <source>
        <dbReference type="ARBA" id="ARBA00023163"/>
    </source>
</evidence>
<comment type="catalytic activity">
    <reaction evidence="6">
        <text>L-lysyl(27)-[histone H3] + 3 S-adenosyl-L-methionine = N(6),N(6),N(6)-trimethyl-L-lysyl(27)-[histone H3] + 3 S-adenosyl-L-homocysteine + 3 H(+)</text>
        <dbReference type="Rhea" id="RHEA:60292"/>
        <dbReference type="Rhea" id="RHEA-COMP:15535"/>
        <dbReference type="Rhea" id="RHEA-COMP:15548"/>
        <dbReference type="ChEBI" id="CHEBI:15378"/>
        <dbReference type="ChEBI" id="CHEBI:29969"/>
        <dbReference type="ChEBI" id="CHEBI:57856"/>
        <dbReference type="ChEBI" id="CHEBI:59789"/>
        <dbReference type="ChEBI" id="CHEBI:61961"/>
        <dbReference type="EC" id="2.1.1.356"/>
    </reaction>
</comment>
<dbReference type="InterPro" id="IPR041355">
    <property type="entry name" value="Pre-SET_CXC"/>
</dbReference>
<reference evidence="10" key="2">
    <citation type="submission" date="2015-01" db="EMBL/GenBank/DDBJ databases">
        <title>Evolutionary Origins and Diversification of the Mycorrhizal Mutualists.</title>
        <authorList>
            <consortium name="DOE Joint Genome Institute"/>
            <consortium name="Mycorrhizal Genomics Consortium"/>
            <person name="Kohler A."/>
            <person name="Kuo A."/>
            <person name="Nagy L.G."/>
            <person name="Floudas D."/>
            <person name="Copeland A."/>
            <person name="Barry K.W."/>
            <person name="Cichocki N."/>
            <person name="Veneault-Fourrey C."/>
            <person name="LaButti K."/>
            <person name="Lindquist E.A."/>
            <person name="Lipzen A."/>
            <person name="Lundell T."/>
            <person name="Morin E."/>
            <person name="Murat C."/>
            <person name="Riley R."/>
            <person name="Ohm R."/>
            <person name="Sun H."/>
            <person name="Tunlid A."/>
            <person name="Henrissat B."/>
            <person name="Grigoriev I.V."/>
            <person name="Hibbett D.S."/>
            <person name="Martin F."/>
        </authorList>
    </citation>
    <scope>NUCLEOTIDE SEQUENCE [LARGE SCALE GENOMIC DNA]</scope>
    <source>
        <strain evidence="10">Marx 270</strain>
    </source>
</reference>
<feature type="domain" description="CXC" evidence="8">
    <location>
        <begin position="341"/>
        <end position="462"/>
    </location>
</feature>
<keyword evidence="4" id="KW-0805">Transcription regulation</keyword>
<feature type="domain" description="SET" evidence="7">
    <location>
        <begin position="475"/>
        <end position="583"/>
    </location>
</feature>
<dbReference type="InterPro" id="IPR001214">
    <property type="entry name" value="SET_dom"/>
</dbReference>
<dbReference type="Gene3D" id="2.170.270.10">
    <property type="entry name" value="SET domain"/>
    <property type="match status" value="1"/>
</dbReference>
<reference evidence="9 10" key="1">
    <citation type="submission" date="2014-04" db="EMBL/GenBank/DDBJ databases">
        <authorList>
            <consortium name="DOE Joint Genome Institute"/>
            <person name="Kuo A."/>
            <person name="Kohler A."/>
            <person name="Costa M.D."/>
            <person name="Nagy L.G."/>
            <person name="Floudas D."/>
            <person name="Copeland A."/>
            <person name="Barry K.W."/>
            <person name="Cichocki N."/>
            <person name="Veneault-Fourrey C."/>
            <person name="LaButti K."/>
            <person name="Lindquist E.A."/>
            <person name="Lipzen A."/>
            <person name="Lundell T."/>
            <person name="Morin E."/>
            <person name="Murat C."/>
            <person name="Sun H."/>
            <person name="Tunlid A."/>
            <person name="Henrissat B."/>
            <person name="Grigoriev I.V."/>
            <person name="Hibbett D.S."/>
            <person name="Martin F."/>
            <person name="Nordberg H.P."/>
            <person name="Cantor M.N."/>
            <person name="Hua S.X."/>
        </authorList>
    </citation>
    <scope>NUCLEOTIDE SEQUENCE [LARGE SCALE GENOMIC DNA]</scope>
    <source>
        <strain evidence="9 10">Marx 270</strain>
    </source>
</reference>
<dbReference type="Pfam" id="PF18264">
    <property type="entry name" value="preSET_CXC"/>
    <property type="match status" value="1"/>
</dbReference>
<dbReference type="PROSITE" id="PS50280">
    <property type="entry name" value="SET"/>
    <property type="match status" value="1"/>
</dbReference>
<evidence type="ECO:0008006" key="11">
    <source>
        <dbReference type="Google" id="ProtNLM"/>
    </source>
</evidence>
<keyword evidence="10" id="KW-1185">Reference proteome</keyword>
<proteinExistence type="predicted"/>
<dbReference type="PANTHER" id="PTHR45747">
    <property type="entry name" value="HISTONE-LYSINE N-METHYLTRANSFERASE E(Z)"/>
    <property type="match status" value="1"/>
</dbReference>
<dbReference type="InterPro" id="IPR026489">
    <property type="entry name" value="CXC_dom"/>
</dbReference>
<dbReference type="PANTHER" id="PTHR45747:SF4">
    <property type="entry name" value="HISTONE-LYSINE N-METHYLTRANSFERASE E(Z)"/>
    <property type="match status" value="1"/>
</dbReference>
<dbReference type="InterPro" id="IPR046341">
    <property type="entry name" value="SET_dom_sf"/>
</dbReference>
<organism evidence="9 10">
    <name type="scientific">Pisolithus tinctorius Marx 270</name>
    <dbReference type="NCBI Taxonomy" id="870435"/>
    <lineage>
        <taxon>Eukaryota</taxon>
        <taxon>Fungi</taxon>
        <taxon>Dikarya</taxon>
        <taxon>Basidiomycota</taxon>
        <taxon>Agaricomycotina</taxon>
        <taxon>Agaricomycetes</taxon>
        <taxon>Agaricomycetidae</taxon>
        <taxon>Boletales</taxon>
        <taxon>Sclerodermatineae</taxon>
        <taxon>Pisolithaceae</taxon>
        <taxon>Pisolithus</taxon>
    </lineage>
</organism>
<feature type="non-terminal residue" evidence="9">
    <location>
        <position position="583"/>
    </location>
</feature>
<dbReference type="GO" id="GO:0005634">
    <property type="term" value="C:nucleus"/>
    <property type="evidence" value="ECO:0007669"/>
    <property type="project" value="TreeGrafter"/>
</dbReference>
<sequence>LVQSVLSQLQTEFAEWSWNYSRQVLQTLSPSRERLRVSFDALESKNSAPSDTIRATELRENNWHETRTGTVTAVQIMYSPDRQVLSETSISLEVIDMVPVLDAHPPYESCSPSPRNVFKGDDDDNMVFIPYSDDPSFNQVEHSLWYESFSWREDFDPDCELQDTVQVILLEASYRLHTRHALEYKDIEKCDVLPLKLASCPGKPGLIAISRRRQVHDPLIWSGNSIPAGCVFPSMNLPSNLRQRLQCVSSLFCPNLNCMEPLCSVHVESNAMPPFSTSSKLATQKCEDVETPCERQCFLVAGASQEVPCWSNNEIESFQVIFEIASSLSPCNLSVLCLKPCSEVSYQRVHSVSQLLISQCINCQSSCPDSNEPCRHSGPCDATSSCPCFQNGAHCQRNCHCPLKCLRRLRGCRCSRAKSSVSCATAKCHCVESRRECDPELCLSCGCNCPMTLAVRGVDEITACHNSQIQKGIHKALEIKRSRWGLGAFLTESIKGGDLIAEYVGELIYEPTFDSRGEVATHRGRSYSFKLDSTFTLDSSHLGNPSRFIDHSSSAVQTMPPNCRAYVRLVNGEHRIGIFARKL</sequence>
<dbReference type="Proteomes" id="UP000054217">
    <property type="component" value="Unassembled WGS sequence"/>
</dbReference>
<dbReference type="GO" id="GO:0032259">
    <property type="term" value="P:methylation"/>
    <property type="evidence" value="ECO:0007669"/>
    <property type="project" value="UniProtKB-KW"/>
</dbReference>
<dbReference type="Pfam" id="PF00856">
    <property type="entry name" value="SET"/>
    <property type="match status" value="1"/>
</dbReference>
<feature type="non-terminal residue" evidence="9">
    <location>
        <position position="1"/>
    </location>
</feature>
<evidence type="ECO:0000256" key="3">
    <source>
        <dbReference type="ARBA" id="ARBA00022691"/>
    </source>
</evidence>
<dbReference type="STRING" id="870435.A0A0C3NUD1"/>
<evidence type="ECO:0000259" key="7">
    <source>
        <dbReference type="PROSITE" id="PS50280"/>
    </source>
</evidence>
<evidence type="ECO:0000256" key="2">
    <source>
        <dbReference type="ARBA" id="ARBA00022679"/>
    </source>
</evidence>
<evidence type="ECO:0000256" key="1">
    <source>
        <dbReference type="ARBA" id="ARBA00022603"/>
    </source>
</evidence>
<dbReference type="OrthoDB" id="6141102at2759"/>
<keyword evidence="5" id="KW-0804">Transcription</keyword>
<dbReference type="GO" id="GO:0003682">
    <property type="term" value="F:chromatin binding"/>
    <property type="evidence" value="ECO:0007669"/>
    <property type="project" value="TreeGrafter"/>
</dbReference>
<evidence type="ECO:0000256" key="4">
    <source>
        <dbReference type="ARBA" id="ARBA00023015"/>
    </source>
</evidence>
<evidence type="ECO:0000256" key="6">
    <source>
        <dbReference type="ARBA" id="ARBA00048568"/>
    </source>
</evidence>
<evidence type="ECO:0000313" key="9">
    <source>
        <dbReference type="EMBL" id="KIO04485.1"/>
    </source>
</evidence>
<dbReference type="AlphaFoldDB" id="A0A0C3NUD1"/>
<dbReference type="EMBL" id="KN831971">
    <property type="protein sequence ID" value="KIO04485.1"/>
    <property type="molecule type" value="Genomic_DNA"/>
</dbReference>
<dbReference type="HOGENOM" id="CLU_029951_0_0_1"/>
<dbReference type="SUPFAM" id="SSF82199">
    <property type="entry name" value="SET domain"/>
    <property type="match status" value="1"/>
</dbReference>
<dbReference type="InParanoid" id="A0A0C3NUD1"/>
<keyword evidence="2" id="KW-0808">Transferase</keyword>
<accession>A0A0C3NUD1</accession>
<dbReference type="GO" id="GO:0140951">
    <property type="term" value="F:histone H3K27 trimethyltransferase activity"/>
    <property type="evidence" value="ECO:0007669"/>
    <property type="project" value="UniProtKB-EC"/>
</dbReference>
<keyword evidence="1" id="KW-0489">Methyltransferase</keyword>
<evidence type="ECO:0000259" key="8">
    <source>
        <dbReference type="PROSITE" id="PS51633"/>
    </source>
</evidence>
<protein>
    <recommendedName>
        <fullName evidence="11">CXC domain-containing protein</fullName>
    </recommendedName>
</protein>
<evidence type="ECO:0000313" key="10">
    <source>
        <dbReference type="Proteomes" id="UP000054217"/>
    </source>
</evidence>
<dbReference type="PROSITE" id="PS51633">
    <property type="entry name" value="CXC"/>
    <property type="match status" value="1"/>
</dbReference>
<dbReference type="GO" id="GO:0031507">
    <property type="term" value="P:heterochromatin formation"/>
    <property type="evidence" value="ECO:0007669"/>
    <property type="project" value="TreeGrafter"/>
</dbReference>
<gene>
    <name evidence="9" type="ORF">M404DRAFT_70635</name>
</gene>
<name>A0A0C3NUD1_PISTI</name>
<dbReference type="InterPro" id="IPR045318">
    <property type="entry name" value="EZH1/2-like"/>
</dbReference>